<evidence type="ECO:0000256" key="3">
    <source>
        <dbReference type="ARBA" id="ARBA00022679"/>
    </source>
</evidence>
<dbReference type="GO" id="GO:0036503">
    <property type="term" value="P:ERAD pathway"/>
    <property type="evidence" value="ECO:0007669"/>
    <property type="project" value="TreeGrafter"/>
</dbReference>
<keyword evidence="9 11" id="KW-0472">Membrane</keyword>
<keyword evidence="3" id="KW-0808">Transferase</keyword>
<dbReference type="InterPro" id="IPR050731">
    <property type="entry name" value="HRD1_E3_ubiq-ligases"/>
</dbReference>
<dbReference type="PROSITE" id="PS50089">
    <property type="entry name" value="ZF_RING_2"/>
    <property type="match status" value="1"/>
</dbReference>
<evidence type="ECO:0000256" key="1">
    <source>
        <dbReference type="ARBA" id="ARBA00004127"/>
    </source>
</evidence>
<evidence type="ECO:0000256" key="6">
    <source>
        <dbReference type="ARBA" id="ARBA00022771"/>
    </source>
</evidence>
<organism evidence="13 14">
    <name type="scientific">Triticum urartu</name>
    <name type="common">Red wild einkorn</name>
    <name type="synonym">Crithodium urartu</name>
    <dbReference type="NCBI Taxonomy" id="4572"/>
    <lineage>
        <taxon>Eukaryota</taxon>
        <taxon>Viridiplantae</taxon>
        <taxon>Streptophyta</taxon>
        <taxon>Embryophyta</taxon>
        <taxon>Tracheophyta</taxon>
        <taxon>Spermatophyta</taxon>
        <taxon>Magnoliopsida</taxon>
        <taxon>Liliopsida</taxon>
        <taxon>Poales</taxon>
        <taxon>Poaceae</taxon>
        <taxon>BOP clade</taxon>
        <taxon>Pooideae</taxon>
        <taxon>Triticodae</taxon>
        <taxon>Triticeae</taxon>
        <taxon>Triticinae</taxon>
        <taxon>Triticum</taxon>
    </lineage>
</organism>
<dbReference type="GO" id="GO:0061630">
    <property type="term" value="F:ubiquitin protein ligase activity"/>
    <property type="evidence" value="ECO:0007669"/>
    <property type="project" value="TreeGrafter"/>
</dbReference>
<comment type="pathway">
    <text evidence="2">Protein modification; protein ubiquitination.</text>
</comment>
<gene>
    <name evidence="13" type="primary">LOC125531354</name>
</gene>
<dbReference type="SUPFAM" id="SSF57850">
    <property type="entry name" value="RING/U-box"/>
    <property type="match status" value="1"/>
</dbReference>
<evidence type="ECO:0000256" key="5">
    <source>
        <dbReference type="ARBA" id="ARBA00022723"/>
    </source>
</evidence>
<keyword evidence="6 10" id="KW-0863">Zinc-finger</keyword>
<dbReference type="InterPro" id="IPR057992">
    <property type="entry name" value="TPR_SYVN1_N"/>
</dbReference>
<dbReference type="GO" id="GO:0012505">
    <property type="term" value="C:endomembrane system"/>
    <property type="evidence" value="ECO:0007669"/>
    <property type="project" value="TreeGrafter"/>
</dbReference>
<dbReference type="Gramene" id="TuG1812S0003476200.01.T02">
    <property type="protein sequence ID" value="TuG1812S0003476200.01.T02"/>
    <property type="gene ID" value="TuG1812S0003476200.01"/>
</dbReference>
<dbReference type="GO" id="GO:0008270">
    <property type="term" value="F:zinc ion binding"/>
    <property type="evidence" value="ECO:0007669"/>
    <property type="project" value="UniProtKB-KW"/>
</dbReference>
<evidence type="ECO:0000256" key="7">
    <source>
        <dbReference type="ARBA" id="ARBA00022833"/>
    </source>
</evidence>
<comment type="subcellular location">
    <subcellularLocation>
        <location evidence="1">Endomembrane system</location>
        <topology evidence="1">Multi-pass membrane protein</topology>
    </subcellularLocation>
</comment>
<dbReference type="SMART" id="SM00184">
    <property type="entry name" value="RING"/>
    <property type="match status" value="1"/>
</dbReference>
<evidence type="ECO:0000256" key="8">
    <source>
        <dbReference type="ARBA" id="ARBA00022989"/>
    </source>
</evidence>
<evidence type="ECO:0000256" key="11">
    <source>
        <dbReference type="SAM" id="Phobius"/>
    </source>
</evidence>
<dbReference type="Pfam" id="PF25563">
    <property type="entry name" value="TPR_SYVN1_N"/>
    <property type="match status" value="1"/>
</dbReference>
<dbReference type="EnsemblPlants" id="TuG1812S0003476200.01.T02">
    <property type="protein sequence ID" value="TuG1812S0003476200.01.T02"/>
    <property type="gene ID" value="TuG1812S0003476200.01"/>
</dbReference>
<dbReference type="Pfam" id="PF13639">
    <property type="entry name" value="zf-RING_2"/>
    <property type="match status" value="1"/>
</dbReference>
<proteinExistence type="predicted"/>
<dbReference type="Proteomes" id="UP000015106">
    <property type="component" value="Unassembled WGS sequence"/>
</dbReference>
<evidence type="ECO:0000256" key="9">
    <source>
        <dbReference type="ARBA" id="ARBA00023136"/>
    </source>
</evidence>
<feature type="transmembrane region" description="Helical" evidence="11">
    <location>
        <begin position="51"/>
        <end position="73"/>
    </location>
</feature>
<keyword evidence="7" id="KW-0862">Zinc</keyword>
<dbReference type="Gene3D" id="3.30.40.10">
    <property type="entry name" value="Zinc/RING finger domain, C3HC4 (zinc finger)"/>
    <property type="match status" value="1"/>
</dbReference>
<evidence type="ECO:0000256" key="4">
    <source>
        <dbReference type="ARBA" id="ARBA00022692"/>
    </source>
</evidence>
<evidence type="ECO:0000256" key="10">
    <source>
        <dbReference type="PROSITE-ProRule" id="PRU00175"/>
    </source>
</evidence>
<reference evidence="14" key="1">
    <citation type="journal article" date="2013" name="Nature">
        <title>Draft genome of the wheat A-genome progenitor Triticum urartu.</title>
        <authorList>
            <person name="Ling H.Q."/>
            <person name="Zhao S."/>
            <person name="Liu D."/>
            <person name="Wang J."/>
            <person name="Sun H."/>
            <person name="Zhang C."/>
            <person name="Fan H."/>
            <person name="Li D."/>
            <person name="Dong L."/>
            <person name="Tao Y."/>
            <person name="Gao C."/>
            <person name="Wu H."/>
            <person name="Li Y."/>
            <person name="Cui Y."/>
            <person name="Guo X."/>
            <person name="Zheng S."/>
            <person name="Wang B."/>
            <person name="Yu K."/>
            <person name="Liang Q."/>
            <person name="Yang W."/>
            <person name="Lou X."/>
            <person name="Chen J."/>
            <person name="Feng M."/>
            <person name="Jian J."/>
            <person name="Zhang X."/>
            <person name="Luo G."/>
            <person name="Jiang Y."/>
            <person name="Liu J."/>
            <person name="Wang Z."/>
            <person name="Sha Y."/>
            <person name="Zhang B."/>
            <person name="Wu H."/>
            <person name="Tang D."/>
            <person name="Shen Q."/>
            <person name="Xue P."/>
            <person name="Zou S."/>
            <person name="Wang X."/>
            <person name="Liu X."/>
            <person name="Wang F."/>
            <person name="Yang Y."/>
            <person name="An X."/>
            <person name="Dong Z."/>
            <person name="Zhang K."/>
            <person name="Zhang X."/>
            <person name="Luo M.C."/>
            <person name="Dvorak J."/>
            <person name="Tong Y."/>
            <person name="Wang J."/>
            <person name="Yang H."/>
            <person name="Li Z."/>
            <person name="Wang D."/>
            <person name="Zhang A."/>
            <person name="Wang J."/>
        </authorList>
    </citation>
    <scope>NUCLEOTIDE SEQUENCE</scope>
    <source>
        <strain evidence="14">cv. G1812</strain>
    </source>
</reference>
<protein>
    <recommendedName>
        <fullName evidence="12">RING-type domain-containing protein</fullName>
    </recommendedName>
</protein>
<accession>A0A8R7VJJ8</accession>
<dbReference type="PANTHER" id="PTHR22763:SF176">
    <property type="entry name" value="RING-TYPE DOMAIN-CONTAINING PROTEIN"/>
    <property type="match status" value="1"/>
</dbReference>
<evidence type="ECO:0000313" key="14">
    <source>
        <dbReference type="Proteomes" id="UP000015106"/>
    </source>
</evidence>
<evidence type="ECO:0000259" key="12">
    <source>
        <dbReference type="PROSITE" id="PS50089"/>
    </source>
</evidence>
<name>A0A8R7VJJ8_TRIUA</name>
<dbReference type="InterPro" id="IPR001841">
    <property type="entry name" value="Znf_RING"/>
</dbReference>
<keyword evidence="8 11" id="KW-1133">Transmembrane helix</keyword>
<dbReference type="GO" id="GO:0043161">
    <property type="term" value="P:proteasome-mediated ubiquitin-dependent protein catabolic process"/>
    <property type="evidence" value="ECO:0007669"/>
    <property type="project" value="TreeGrafter"/>
</dbReference>
<dbReference type="AlphaFoldDB" id="A0A8R7VJJ8"/>
<evidence type="ECO:0000313" key="13">
    <source>
        <dbReference type="EnsemblPlants" id="TuG1812S0003476200.01.T02"/>
    </source>
</evidence>
<dbReference type="InterPro" id="IPR013083">
    <property type="entry name" value="Znf_RING/FYVE/PHD"/>
</dbReference>
<evidence type="ECO:0000256" key="2">
    <source>
        <dbReference type="ARBA" id="ARBA00004906"/>
    </source>
</evidence>
<keyword evidence="14" id="KW-1185">Reference proteome</keyword>
<feature type="domain" description="RING-type" evidence="12">
    <location>
        <begin position="118"/>
        <end position="156"/>
    </location>
</feature>
<dbReference type="PANTHER" id="PTHR22763">
    <property type="entry name" value="RING ZINC FINGER PROTEIN"/>
    <property type="match status" value="1"/>
</dbReference>
<keyword evidence="4 11" id="KW-0812">Transmembrane</keyword>
<sequence>MIHPLKNYIVSCCARCLRFGFKKKLFLTEGQCEKKAVYTFYLELICDLVHLSLYMLFFVDIFLNHGVLLHLICELYKTFRNFKIHVSDYLHPRKTTSTMNGCFLDATTDELNVSDVTCIICCEETTTAKKLLCGHLFHVHCLRSWRERQNTCPTCRSPIAPRTMDVLHQRDSMKPNWELAWLLHPQRGFQQQKFKLEWKLYKKMPGRASFM</sequence>
<keyword evidence="5" id="KW-0479">Metal-binding</keyword>
<reference evidence="13" key="2">
    <citation type="submission" date="2022-06" db="UniProtKB">
        <authorList>
            <consortium name="EnsemblPlants"/>
        </authorList>
    </citation>
    <scope>IDENTIFICATION</scope>
</reference>